<evidence type="ECO:0000313" key="4">
    <source>
        <dbReference type="WBParaSite" id="Minc3s00068g03407"/>
    </source>
</evidence>
<keyword evidence="2" id="KW-0732">Signal</keyword>
<evidence type="ECO:0000256" key="2">
    <source>
        <dbReference type="SAM" id="SignalP"/>
    </source>
</evidence>
<proteinExistence type="predicted"/>
<dbReference type="AlphaFoldDB" id="A0A914KPJ4"/>
<feature type="signal peptide" evidence="2">
    <location>
        <begin position="1"/>
        <end position="25"/>
    </location>
</feature>
<sequence length="286" mass="32648">MFTAPLVVVLLPFLYLSNLIETSTSQQPDFQQMFGSLLSGVQSALKEIQKPKGSGGNDTDDEDDDEAEDGFAGIKKLMESIDTEKVGQFIQNFANPAKLMSWLPMKFQDYIPEGWRDKIITIITTELDKLAAVWDALAKYKTLEHVWKALKRNTPTLASLLEDAWKIIKQRWTKFNGGLEPEAKEYMHDVKTSFGHWLSDKVLVPFKNLPPKTSTNVRNSLTKAFPAVEPYLTKLSESEVFSKWAADLAGEEELKKEKKKEKEEEKKDEKKKDEEGKRKEEVKSEL</sequence>
<evidence type="ECO:0000256" key="1">
    <source>
        <dbReference type="SAM" id="MobiDB-lite"/>
    </source>
</evidence>
<organism evidence="3 4">
    <name type="scientific">Meloidogyne incognita</name>
    <name type="common">Southern root-knot nematode worm</name>
    <name type="synonym">Oxyuris incognita</name>
    <dbReference type="NCBI Taxonomy" id="6306"/>
    <lineage>
        <taxon>Eukaryota</taxon>
        <taxon>Metazoa</taxon>
        <taxon>Ecdysozoa</taxon>
        <taxon>Nematoda</taxon>
        <taxon>Chromadorea</taxon>
        <taxon>Rhabditida</taxon>
        <taxon>Tylenchina</taxon>
        <taxon>Tylenchomorpha</taxon>
        <taxon>Tylenchoidea</taxon>
        <taxon>Meloidogynidae</taxon>
        <taxon>Meloidogyninae</taxon>
        <taxon>Meloidogyne</taxon>
        <taxon>Meloidogyne incognita group</taxon>
    </lineage>
</organism>
<feature type="chain" id="PRO_5036696185" evidence="2">
    <location>
        <begin position="26"/>
        <end position="286"/>
    </location>
</feature>
<evidence type="ECO:0000313" key="3">
    <source>
        <dbReference type="Proteomes" id="UP000887563"/>
    </source>
</evidence>
<feature type="region of interest" description="Disordered" evidence="1">
    <location>
        <begin position="252"/>
        <end position="286"/>
    </location>
</feature>
<protein>
    <submittedName>
        <fullName evidence="4">Uncharacterized protein</fullName>
    </submittedName>
</protein>
<dbReference type="WBParaSite" id="Minc3s00068g03407">
    <property type="protein sequence ID" value="Minc3s00068g03407"/>
    <property type="gene ID" value="Minc3s00068g03407"/>
</dbReference>
<accession>A0A914KPJ4</accession>
<reference evidence="4" key="1">
    <citation type="submission" date="2022-11" db="UniProtKB">
        <authorList>
            <consortium name="WormBaseParasite"/>
        </authorList>
    </citation>
    <scope>IDENTIFICATION</scope>
</reference>
<keyword evidence="3" id="KW-1185">Reference proteome</keyword>
<dbReference type="Proteomes" id="UP000887563">
    <property type="component" value="Unplaced"/>
</dbReference>
<dbReference type="Gene3D" id="1.20.120.1100">
    <property type="match status" value="1"/>
</dbReference>
<name>A0A914KPJ4_MELIC</name>